<evidence type="ECO:0000256" key="1">
    <source>
        <dbReference type="SAM" id="MobiDB-lite"/>
    </source>
</evidence>
<protein>
    <submittedName>
        <fullName evidence="3">Uncharacterized protein</fullName>
    </submittedName>
</protein>
<comment type="caution">
    <text evidence="3">The sequence shown here is derived from an EMBL/GenBank/DDBJ whole genome shotgun (WGS) entry which is preliminary data.</text>
</comment>
<sequence>MNQTLTPRQISLRREPRDSDYESGSITEFGGAGPMQNAFSLFVDGSAMAKRCLAQVLVGGATLTATVLVLARLVSSLAVGTP</sequence>
<evidence type="ECO:0000313" key="3">
    <source>
        <dbReference type="EMBL" id="VIO72697.1"/>
    </source>
</evidence>
<feature type="transmembrane region" description="Helical" evidence="2">
    <location>
        <begin position="56"/>
        <end position="79"/>
    </location>
</feature>
<keyword evidence="2" id="KW-1133">Transmembrane helix</keyword>
<feature type="region of interest" description="Disordered" evidence="1">
    <location>
        <begin position="1"/>
        <end position="34"/>
    </location>
</feature>
<evidence type="ECO:0000313" key="4">
    <source>
        <dbReference type="Proteomes" id="UP000328092"/>
    </source>
</evidence>
<accession>A0A508TG30</accession>
<dbReference type="Proteomes" id="UP000328092">
    <property type="component" value="Unassembled WGS sequence"/>
</dbReference>
<organism evidence="3 4">
    <name type="scientific">Bradyrhizobium ivorense</name>
    <dbReference type="NCBI Taxonomy" id="2511166"/>
    <lineage>
        <taxon>Bacteria</taxon>
        <taxon>Pseudomonadati</taxon>
        <taxon>Pseudomonadota</taxon>
        <taxon>Alphaproteobacteria</taxon>
        <taxon>Hyphomicrobiales</taxon>
        <taxon>Nitrobacteraceae</taxon>
        <taxon>Bradyrhizobium</taxon>
    </lineage>
</organism>
<evidence type="ECO:0000256" key="2">
    <source>
        <dbReference type="SAM" id="Phobius"/>
    </source>
</evidence>
<keyword evidence="2" id="KW-0812">Transmembrane</keyword>
<keyword evidence="2" id="KW-0472">Membrane</keyword>
<name>A0A508TG30_9BRAD</name>
<dbReference type="AlphaFoldDB" id="A0A508TG30"/>
<reference evidence="3" key="1">
    <citation type="submission" date="2019-02" db="EMBL/GenBank/DDBJ databases">
        <authorList>
            <person name="Pothier F.J."/>
        </authorList>
    </citation>
    <scope>NUCLEOTIDE SEQUENCE</scope>
    <source>
        <strain evidence="3">CI-1B</strain>
    </source>
</reference>
<gene>
    <name evidence="3" type="ORF">CI1B_43430</name>
</gene>
<keyword evidence="4" id="KW-1185">Reference proteome</keyword>
<dbReference type="EMBL" id="CAADFC020000016">
    <property type="protein sequence ID" value="VIO72697.1"/>
    <property type="molecule type" value="Genomic_DNA"/>
</dbReference>
<proteinExistence type="predicted"/>